<name>A0A0K0G5N7_STRVS</name>
<organism evidence="1 2">
    <name type="scientific">Strongyloides venezuelensis</name>
    <name type="common">Threadworm</name>
    <dbReference type="NCBI Taxonomy" id="75913"/>
    <lineage>
        <taxon>Eukaryota</taxon>
        <taxon>Metazoa</taxon>
        <taxon>Ecdysozoa</taxon>
        <taxon>Nematoda</taxon>
        <taxon>Chromadorea</taxon>
        <taxon>Rhabditida</taxon>
        <taxon>Tylenchina</taxon>
        <taxon>Panagrolaimomorpha</taxon>
        <taxon>Strongyloidoidea</taxon>
        <taxon>Strongyloididae</taxon>
        <taxon>Strongyloides</taxon>
    </lineage>
</organism>
<dbReference type="AlphaFoldDB" id="A0A0K0G5N7"/>
<accession>A0A0K0G5N7</accession>
<reference evidence="2" key="2">
    <citation type="submission" date="2015-08" db="UniProtKB">
        <authorList>
            <consortium name="WormBaseParasite"/>
        </authorList>
    </citation>
    <scope>IDENTIFICATION</scope>
</reference>
<proteinExistence type="predicted"/>
<keyword evidence="1" id="KW-1185">Reference proteome</keyword>
<dbReference type="Proteomes" id="UP000035680">
    <property type="component" value="Unassembled WGS sequence"/>
</dbReference>
<dbReference type="WBParaSite" id="SVE_2005800.1">
    <property type="protein sequence ID" value="SVE_2005800.1"/>
    <property type="gene ID" value="SVE_2005800"/>
</dbReference>
<evidence type="ECO:0000313" key="2">
    <source>
        <dbReference type="WBParaSite" id="SVE_2005800.1"/>
    </source>
</evidence>
<sequence length="84" mass="9408">MSHSTGLFDIICRVELFNVYPLQLPSTLGLKDFGRLCIALFAKLSHTILPTTILISSPLIFTLRLANLFKNSLITELNESNFPN</sequence>
<evidence type="ECO:0000313" key="1">
    <source>
        <dbReference type="Proteomes" id="UP000035680"/>
    </source>
</evidence>
<protein>
    <submittedName>
        <fullName evidence="2">Uncharacterized protein</fullName>
    </submittedName>
</protein>
<reference evidence="1" key="1">
    <citation type="submission" date="2014-07" db="EMBL/GenBank/DDBJ databases">
        <authorList>
            <person name="Martin A.A"/>
            <person name="De Silva N."/>
        </authorList>
    </citation>
    <scope>NUCLEOTIDE SEQUENCE</scope>
</reference>